<gene>
    <name evidence="8" type="ORF">M5D96_003146</name>
</gene>
<keyword evidence="5" id="KW-0175">Coiled coil</keyword>
<dbReference type="InterPro" id="IPR002759">
    <property type="entry name" value="Pop5/Rpp14/Rnp2-like"/>
</dbReference>
<dbReference type="Gene3D" id="2.30.30.140">
    <property type="match status" value="1"/>
</dbReference>
<reference evidence="8" key="1">
    <citation type="journal article" date="2023" name="Genome Biol. Evol.">
        <title>Long-read-based Genome Assembly of Drosophila gunungcola Reveals Fewer Chemosensory Genes in Flower-breeding Species.</title>
        <authorList>
            <person name="Negi A."/>
            <person name="Liao B.Y."/>
            <person name="Yeh S.D."/>
        </authorList>
    </citation>
    <scope>NUCLEOTIDE SEQUENCE</scope>
    <source>
        <strain evidence="8">Sukarami</strain>
    </source>
</reference>
<dbReference type="InterPro" id="IPR035441">
    <property type="entry name" value="TFIIS/LEDGF_dom_sf"/>
</dbReference>
<dbReference type="GO" id="GO:0001682">
    <property type="term" value="P:tRNA 5'-leader removal"/>
    <property type="evidence" value="ECO:0007669"/>
    <property type="project" value="InterPro"/>
</dbReference>
<dbReference type="SUPFAM" id="SSF140576">
    <property type="entry name" value="HIV integrase-binding domain"/>
    <property type="match status" value="1"/>
</dbReference>
<keyword evidence="4" id="KW-0819">tRNA processing</keyword>
<evidence type="ECO:0000313" key="8">
    <source>
        <dbReference type="EMBL" id="KAI8046926.1"/>
    </source>
</evidence>
<dbReference type="InterPro" id="IPR036218">
    <property type="entry name" value="HIVI-bd_sf"/>
</dbReference>
<evidence type="ECO:0000256" key="2">
    <source>
        <dbReference type="ARBA" id="ARBA00005309"/>
    </source>
</evidence>
<organism evidence="8 9">
    <name type="scientific">Drosophila gunungcola</name>
    <name type="common">fruit fly</name>
    <dbReference type="NCBI Taxonomy" id="103775"/>
    <lineage>
        <taxon>Eukaryota</taxon>
        <taxon>Metazoa</taxon>
        <taxon>Ecdysozoa</taxon>
        <taxon>Arthropoda</taxon>
        <taxon>Hexapoda</taxon>
        <taxon>Insecta</taxon>
        <taxon>Pterygota</taxon>
        <taxon>Neoptera</taxon>
        <taxon>Endopterygota</taxon>
        <taxon>Diptera</taxon>
        <taxon>Brachycera</taxon>
        <taxon>Muscomorpha</taxon>
        <taxon>Ephydroidea</taxon>
        <taxon>Drosophilidae</taxon>
        <taxon>Drosophila</taxon>
        <taxon>Sophophora</taxon>
    </lineage>
</organism>
<evidence type="ECO:0000256" key="6">
    <source>
        <dbReference type="SAM" id="MobiDB-lite"/>
    </source>
</evidence>
<dbReference type="CDD" id="cd05834">
    <property type="entry name" value="PWWP_HRP"/>
    <property type="match status" value="1"/>
</dbReference>
<feature type="compositionally biased region" description="Basic and acidic residues" evidence="6">
    <location>
        <begin position="102"/>
        <end position="111"/>
    </location>
</feature>
<dbReference type="GO" id="GO:0030681">
    <property type="term" value="C:multimeric ribonuclease P complex"/>
    <property type="evidence" value="ECO:0007669"/>
    <property type="project" value="TreeGrafter"/>
</dbReference>
<feature type="compositionally biased region" description="Low complexity" evidence="6">
    <location>
        <begin position="89"/>
        <end position="101"/>
    </location>
</feature>
<dbReference type="Gene3D" id="3.30.70.3250">
    <property type="entry name" value="Ribonuclease P, Pop5 subunit"/>
    <property type="match status" value="1"/>
</dbReference>
<dbReference type="PANTHER" id="PTHR15441">
    <property type="entry name" value="RIBONUCLEASE P PROTEIN SUBUNIT P14"/>
    <property type="match status" value="1"/>
</dbReference>
<dbReference type="AlphaFoldDB" id="A0A9Q0BWR2"/>
<name>A0A9Q0BWR2_9MUSC</name>
<comment type="similarity">
    <text evidence="2">Belongs to the HDGF family.</text>
</comment>
<dbReference type="InterPro" id="IPR021567">
    <property type="entry name" value="LEDGF_IBD"/>
</dbReference>
<comment type="similarity">
    <text evidence="3">Belongs to the eukaryotic/archaeal RNase P protein component 2 family.</text>
</comment>
<dbReference type="PROSITE" id="PS50812">
    <property type="entry name" value="PWWP"/>
    <property type="match status" value="1"/>
</dbReference>
<proteinExistence type="inferred from homology"/>
<dbReference type="Proteomes" id="UP001059596">
    <property type="component" value="Chromosome 3R"/>
</dbReference>
<dbReference type="InterPro" id="IPR000313">
    <property type="entry name" value="PWWP_dom"/>
</dbReference>
<accession>A0A9Q0BWR2</accession>
<dbReference type="EMBL" id="JAMKOV010000001">
    <property type="protein sequence ID" value="KAI8046926.1"/>
    <property type="molecule type" value="Genomic_DNA"/>
</dbReference>
<dbReference type="SUPFAM" id="SSF63748">
    <property type="entry name" value="Tudor/PWWP/MBT"/>
    <property type="match status" value="1"/>
</dbReference>
<dbReference type="Gene3D" id="1.20.930.10">
    <property type="entry name" value="Conserved domain common to transcription factors TFIIS, elongin A, CRSP70"/>
    <property type="match status" value="1"/>
</dbReference>
<dbReference type="SMART" id="SM00293">
    <property type="entry name" value="PWWP"/>
    <property type="match status" value="1"/>
</dbReference>
<dbReference type="GO" id="GO:0005730">
    <property type="term" value="C:nucleolus"/>
    <property type="evidence" value="ECO:0007669"/>
    <property type="project" value="TreeGrafter"/>
</dbReference>
<evidence type="ECO:0000256" key="1">
    <source>
        <dbReference type="ARBA" id="ARBA00004123"/>
    </source>
</evidence>
<comment type="subcellular location">
    <subcellularLocation>
        <location evidence="1">Nucleus</location>
    </subcellularLocation>
</comment>
<feature type="compositionally biased region" description="Low complexity" evidence="6">
    <location>
        <begin position="166"/>
        <end position="183"/>
    </location>
</feature>
<comment type="caution">
    <text evidence="8">The sequence shown here is derived from an EMBL/GenBank/DDBJ whole genome shotgun (WGS) entry which is preliminary data.</text>
</comment>
<evidence type="ECO:0000256" key="5">
    <source>
        <dbReference type="ARBA" id="ARBA00023054"/>
    </source>
</evidence>
<keyword evidence="9" id="KW-1185">Reference proteome</keyword>
<dbReference type="GO" id="GO:0033204">
    <property type="term" value="F:ribonuclease P RNA binding"/>
    <property type="evidence" value="ECO:0007669"/>
    <property type="project" value="TreeGrafter"/>
</dbReference>
<evidence type="ECO:0000256" key="4">
    <source>
        <dbReference type="ARBA" id="ARBA00022694"/>
    </source>
</evidence>
<protein>
    <recommendedName>
        <fullName evidence="7">PWWP domain-containing protein</fullName>
    </recommendedName>
</protein>
<dbReference type="Pfam" id="PF11467">
    <property type="entry name" value="LEDGF"/>
    <property type="match status" value="1"/>
</dbReference>
<dbReference type="InterPro" id="IPR038085">
    <property type="entry name" value="Rnp2-like_sf"/>
</dbReference>
<sequence>EKAAKSYSIGDLVFAKVKGYPPWPAKITKSNNNKKYNVYFYGTGETANIKVEDLFPYADNKEKFATEKIMKRANALRGEDSAPIDLSGAEEPVAPPAAADPVNKEEPKEPEEPTAEPVPAPPAAVSEKPKKSGNRKSKAPPRHVVGDSEAAPPPPKRRVPTEGLGTAQVPHPAPAAAATTSSKKSVKKSKPTAAVTPIQKRARPINNIRNEMLMVYMPTAKCLGIDINYNKPDMFESAAAEEAWLEKARKEAMELKVKLESGQLEPESMPERIVEALRFIEELIEHEDALFMERDFIQLSQQLRECLGLRRANVGKCLEILDQFKEVEFTKLMLLRNPECVDIMRRLRRYEKAQIIRKVSSGIYDGFKGLFNPEPEIEDNFWIDFCEKVKIYKTYTKNINENLRVGMNERGYNNLVVAKEGSASAESVPHKLRDPDTVILTPALFRNCVLNALESFFCEEKPTMEIVKFCTHQQRVIFRVPEELYDMIRISLELIGHYQETPSILKLRNPDSVTLTPVFLCGCIVNSLTNIFGEIGGQTTLEIVKFSSTEKRSIFRVSEDFLERARIAISLIGYYQQVPCHFQVLSTSRKPLDFEDSAEEFIAFN</sequence>
<feature type="compositionally biased region" description="Basic residues" evidence="6">
    <location>
        <begin position="131"/>
        <end position="141"/>
    </location>
</feature>
<evidence type="ECO:0000259" key="7">
    <source>
        <dbReference type="PROSITE" id="PS50812"/>
    </source>
</evidence>
<evidence type="ECO:0000256" key="3">
    <source>
        <dbReference type="ARBA" id="ARBA00010800"/>
    </source>
</evidence>
<feature type="domain" description="PWWP" evidence="7">
    <location>
        <begin position="9"/>
        <end position="60"/>
    </location>
</feature>
<feature type="non-terminal residue" evidence="8">
    <location>
        <position position="605"/>
    </location>
</feature>
<dbReference type="Pfam" id="PF01900">
    <property type="entry name" value="RNase_P_Rpp14"/>
    <property type="match status" value="1"/>
</dbReference>
<evidence type="ECO:0000313" key="9">
    <source>
        <dbReference type="Proteomes" id="UP001059596"/>
    </source>
</evidence>
<dbReference type="SUPFAM" id="SSF160350">
    <property type="entry name" value="Rnp2-like"/>
    <property type="match status" value="1"/>
</dbReference>
<dbReference type="Pfam" id="PF00855">
    <property type="entry name" value="PWWP"/>
    <property type="match status" value="1"/>
</dbReference>
<feature type="region of interest" description="Disordered" evidence="6">
    <location>
        <begin position="80"/>
        <end position="201"/>
    </location>
</feature>
<dbReference type="PANTHER" id="PTHR15441:SF1">
    <property type="entry name" value="RIBONUCLEASE P PROTEIN SUBUNIT P14"/>
    <property type="match status" value="1"/>
</dbReference>